<comment type="pathway">
    <text evidence="7">Bacterial outer membrane biogenesis; LPS lipid A biosynthesis.</text>
</comment>
<evidence type="ECO:0000256" key="1">
    <source>
        <dbReference type="ARBA" id="ARBA00022516"/>
    </source>
</evidence>
<comment type="similarity">
    <text evidence="7">Belongs to the transferase hexapeptide repeat family. LpxD subfamily.</text>
</comment>
<dbReference type="GO" id="GO:0016410">
    <property type="term" value="F:N-acyltransferase activity"/>
    <property type="evidence" value="ECO:0007669"/>
    <property type="project" value="InterPro"/>
</dbReference>
<proteinExistence type="inferred from homology"/>
<dbReference type="GO" id="GO:0103118">
    <property type="term" value="F:UDP-3-O-[(3R)-3-hydroxyacyl]-glucosamine N-acyltransferase activity"/>
    <property type="evidence" value="ECO:0007669"/>
    <property type="project" value="UniProtKB-EC"/>
</dbReference>
<dbReference type="NCBIfam" id="TIGR01853">
    <property type="entry name" value="lipid_A_lpxD"/>
    <property type="match status" value="1"/>
</dbReference>
<evidence type="ECO:0000259" key="9">
    <source>
        <dbReference type="Pfam" id="PF04613"/>
    </source>
</evidence>
<keyword evidence="4 7" id="KW-0677">Repeat</keyword>
<dbReference type="GO" id="GO:0009245">
    <property type="term" value="P:lipid A biosynthetic process"/>
    <property type="evidence" value="ECO:0007669"/>
    <property type="project" value="UniProtKB-UniRule"/>
</dbReference>
<dbReference type="AlphaFoldDB" id="A0AAE3P0C4"/>
<dbReference type="Pfam" id="PF25087">
    <property type="entry name" value="GMPPB_C"/>
    <property type="match status" value="1"/>
</dbReference>
<dbReference type="NCBIfam" id="NF002060">
    <property type="entry name" value="PRK00892.1"/>
    <property type="match status" value="1"/>
</dbReference>
<dbReference type="EMBL" id="JARGDL010000001">
    <property type="protein sequence ID" value="MDF1610718.1"/>
    <property type="molecule type" value="Genomic_DNA"/>
</dbReference>
<keyword evidence="1 7" id="KW-0444">Lipid biosynthesis</keyword>
<evidence type="ECO:0000259" key="10">
    <source>
        <dbReference type="Pfam" id="PF25087"/>
    </source>
</evidence>
<dbReference type="SUPFAM" id="SSF51161">
    <property type="entry name" value="Trimeric LpxA-like enzymes"/>
    <property type="match status" value="1"/>
</dbReference>
<accession>A0AAE3P0C4</accession>
<gene>
    <name evidence="7 11" type="primary">lpxD</name>
    <name evidence="11" type="ORF">P0M35_01025</name>
</gene>
<evidence type="ECO:0000256" key="5">
    <source>
        <dbReference type="ARBA" id="ARBA00023098"/>
    </source>
</evidence>
<dbReference type="InterPro" id="IPR011004">
    <property type="entry name" value="Trimer_LpxA-like_sf"/>
</dbReference>
<name>A0AAE3P0C4_9BACT</name>
<keyword evidence="2 7" id="KW-0441">Lipid A biosynthesis</keyword>
<comment type="catalytic activity">
    <reaction evidence="7">
        <text>a UDP-3-O-[(3R)-3-hydroxyacyl]-alpha-D-glucosamine + a (3R)-hydroxyacyl-[ACP] = a UDP-2-N,3-O-bis[(3R)-3-hydroxyacyl]-alpha-D-glucosamine + holo-[ACP] + H(+)</text>
        <dbReference type="Rhea" id="RHEA:53836"/>
        <dbReference type="Rhea" id="RHEA-COMP:9685"/>
        <dbReference type="Rhea" id="RHEA-COMP:9945"/>
        <dbReference type="ChEBI" id="CHEBI:15378"/>
        <dbReference type="ChEBI" id="CHEBI:64479"/>
        <dbReference type="ChEBI" id="CHEBI:78827"/>
        <dbReference type="ChEBI" id="CHEBI:137740"/>
        <dbReference type="ChEBI" id="CHEBI:137748"/>
        <dbReference type="EC" id="2.3.1.191"/>
    </reaction>
</comment>
<dbReference type="CDD" id="cd03352">
    <property type="entry name" value="LbH_LpxD"/>
    <property type="match status" value="1"/>
</dbReference>
<comment type="function">
    <text evidence="7">Catalyzes the N-acylation of UDP-3-O-acylglucosamine using 3-hydroxyacyl-ACP as the acyl donor. Is involved in the biosynthesis of lipid A, a phosphorylated glycolipid that anchors the lipopolysaccharide to the outer membrane of the cell.</text>
</comment>
<feature type="domain" description="Mannose-1-phosphate guanyltransferase C-terminal" evidence="10">
    <location>
        <begin position="103"/>
        <end position="181"/>
    </location>
</feature>
<dbReference type="InterPro" id="IPR020573">
    <property type="entry name" value="UDP_GlcNAc_AcTrfase_non-rep"/>
</dbReference>
<keyword evidence="8" id="KW-0175">Coiled coil</keyword>
<dbReference type="HAMAP" id="MF_00523">
    <property type="entry name" value="LpxD"/>
    <property type="match status" value="1"/>
</dbReference>
<sequence length="352" mass="38163">MKIKLKEAADLVGGVVFGNPDLEFFNVAKLEDAKDGDLSFLYLDKYEHQLLTTKATAVLISPKFKKIRDDISYIEVKDPNVAFNIIIKKYFNPKINFDGIDSSASIHKNSSIDSTSVIGKNVVISSGCKIGKNTFILHNTVLMDNVEVGDNCIIYPNVSIRENCKLGNNVIIHSNTCIGSDGFGFIPNEKGEYIKVPQIGNVVIEDDVEIGSNVSIDRAALGSTIIKKGTKIDNLVQIAHNVSIGENSIIISQSGIAGSTKIGKNCILAGQVGVVGHIEITDNVTVTAQSGVSKSIDKAGKYRGTPALPLNEALRQEASVRNIPSLQEKIKKLEEKIAFLESKFLEISKKDS</sequence>
<dbReference type="PANTHER" id="PTHR43378:SF2">
    <property type="entry name" value="UDP-3-O-ACYLGLUCOSAMINE N-ACYLTRANSFERASE 1, MITOCHONDRIAL-RELATED"/>
    <property type="match status" value="1"/>
</dbReference>
<feature type="domain" description="UDP-3-O-[3-hydroxymyristoyl] glucosamine N-acyltransferase non-repeat region" evidence="9">
    <location>
        <begin position="22"/>
        <end position="87"/>
    </location>
</feature>
<keyword evidence="6 7" id="KW-0012">Acyltransferase</keyword>
<comment type="caution">
    <text evidence="11">The sequence shown here is derived from an EMBL/GenBank/DDBJ whole genome shotgun (WGS) entry which is preliminary data.</text>
</comment>
<organism evidence="11 12">
    <name type="scientific">Stygiobacter electus</name>
    <dbReference type="NCBI Taxonomy" id="3032292"/>
    <lineage>
        <taxon>Bacteria</taxon>
        <taxon>Pseudomonadati</taxon>
        <taxon>Ignavibacteriota</taxon>
        <taxon>Ignavibacteria</taxon>
        <taxon>Ignavibacteriales</taxon>
        <taxon>Melioribacteraceae</taxon>
        <taxon>Stygiobacter</taxon>
    </lineage>
</organism>
<evidence type="ECO:0000256" key="4">
    <source>
        <dbReference type="ARBA" id="ARBA00022737"/>
    </source>
</evidence>
<dbReference type="GO" id="GO:0016020">
    <property type="term" value="C:membrane"/>
    <property type="evidence" value="ECO:0007669"/>
    <property type="project" value="GOC"/>
</dbReference>
<dbReference type="RefSeq" id="WP_321534483.1">
    <property type="nucleotide sequence ID" value="NZ_JARGDL010000001.1"/>
</dbReference>
<evidence type="ECO:0000256" key="2">
    <source>
        <dbReference type="ARBA" id="ARBA00022556"/>
    </source>
</evidence>
<keyword evidence="5 7" id="KW-0443">Lipid metabolism</keyword>
<dbReference type="PANTHER" id="PTHR43378">
    <property type="entry name" value="UDP-3-O-ACYLGLUCOSAMINE N-ACYLTRANSFERASE"/>
    <property type="match status" value="1"/>
</dbReference>
<feature type="active site" description="Proton acceptor" evidence="7">
    <location>
        <position position="240"/>
    </location>
</feature>
<feature type="coiled-coil region" evidence="8">
    <location>
        <begin position="316"/>
        <end position="350"/>
    </location>
</feature>
<dbReference type="Proteomes" id="UP001221302">
    <property type="component" value="Unassembled WGS sequence"/>
</dbReference>
<dbReference type="EC" id="2.3.1.191" evidence="7"/>
<dbReference type="Gene3D" id="3.40.1390.10">
    <property type="entry name" value="MurE/MurF, N-terminal domain"/>
    <property type="match status" value="1"/>
</dbReference>
<evidence type="ECO:0000256" key="6">
    <source>
        <dbReference type="ARBA" id="ARBA00023315"/>
    </source>
</evidence>
<evidence type="ECO:0000256" key="7">
    <source>
        <dbReference type="HAMAP-Rule" id="MF_00523"/>
    </source>
</evidence>
<evidence type="ECO:0000256" key="8">
    <source>
        <dbReference type="SAM" id="Coils"/>
    </source>
</evidence>
<evidence type="ECO:0000256" key="3">
    <source>
        <dbReference type="ARBA" id="ARBA00022679"/>
    </source>
</evidence>
<protein>
    <recommendedName>
        <fullName evidence="7">UDP-3-O-acylglucosamine N-acyltransferase</fullName>
        <ecNumber evidence="7">2.3.1.191</ecNumber>
    </recommendedName>
</protein>
<reference evidence="11" key="1">
    <citation type="submission" date="2023-03" db="EMBL/GenBank/DDBJ databases">
        <title>Stygiobacter electus gen. nov., sp. nov., facultatively anaerobic thermotolerant bacterium of the class Ignavibacteria from a well of Yessentuki mineral water deposit.</title>
        <authorList>
            <person name="Podosokorskaya O.A."/>
            <person name="Elcheninov A.G."/>
            <person name="Petrova N.F."/>
            <person name="Zavarzina D.G."/>
            <person name="Kublanov I.V."/>
            <person name="Merkel A.Y."/>
        </authorList>
    </citation>
    <scope>NUCLEOTIDE SEQUENCE</scope>
    <source>
        <strain evidence="11">09-Me</strain>
    </source>
</reference>
<dbReference type="Gene3D" id="2.160.10.10">
    <property type="entry name" value="Hexapeptide repeat proteins"/>
    <property type="match status" value="1"/>
</dbReference>
<keyword evidence="12" id="KW-1185">Reference proteome</keyword>
<dbReference type="InterPro" id="IPR007691">
    <property type="entry name" value="LpxD"/>
</dbReference>
<dbReference type="InterPro" id="IPR056729">
    <property type="entry name" value="GMPPB_C"/>
</dbReference>
<comment type="subunit">
    <text evidence="7">Homotrimer.</text>
</comment>
<dbReference type="Pfam" id="PF04613">
    <property type="entry name" value="LpxD"/>
    <property type="match status" value="1"/>
</dbReference>
<keyword evidence="3 7" id="KW-0808">Transferase</keyword>
<evidence type="ECO:0000313" key="12">
    <source>
        <dbReference type="Proteomes" id="UP001221302"/>
    </source>
</evidence>
<evidence type="ECO:0000313" key="11">
    <source>
        <dbReference type="EMBL" id="MDF1610718.1"/>
    </source>
</evidence>